<comment type="function">
    <text evidence="13 14">F(1)F(0) ATP synthase produces ATP from ADP in the presence of a proton or sodium gradient. F-type ATPases consist of two structural domains, F(1) containing the extramembraneous catalytic core and F(0) containing the membrane proton channel, linked together by a central stalk and a peripheral stalk. During catalysis, ATP synthesis in the catalytic domain of F(1) is coupled via a rotary mechanism of the central stalk subunits to proton translocation.</text>
</comment>
<dbReference type="InterPro" id="IPR000454">
    <property type="entry name" value="ATP_synth_F0_csu"/>
</dbReference>
<name>A0A2Z5UT13_9COXI</name>
<keyword evidence="4 14" id="KW-1003">Cell membrane</keyword>
<gene>
    <name evidence="14 16" type="primary">atpE</name>
    <name evidence="16" type="ORF">RVIR1_00360</name>
</gene>
<dbReference type="Proteomes" id="UP000282483">
    <property type="component" value="Chromosome"/>
</dbReference>
<evidence type="ECO:0000256" key="9">
    <source>
        <dbReference type="ARBA" id="ARBA00023065"/>
    </source>
</evidence>
<feature type="domain" description="V-ATPase proteolipid subunit C-like" evidence="15">
    <location>
        <begin position="17"/>
        <end position="80"/>
    </location>
</feature>
<dbReference type="PRINTS" id="PR00124">
    <property type="entry name" value="ATPASEC"/>
</dbReference>
<evidence type="ECO:0000313" key="17">
    <source>
        <dbReference type="Proteomes" id="UP000282483"/>
    </source>
</evidence>
<evidence type="ECO:0000256" key="7">
    <source>
        <dbReference type="ARBA" id="ARBA00022781"/>
    </source>
</evidence>
<keyword evidence="5 14" id="KW-0138">CF(0)</keyword>
<keyword evidence="11 14" id="KW-0472">Membrane</keyword>
<keyword evidence="7 14" id="KW-0375">Hydrogen ion transport</keyword>
<dbReference type="GO" id="GO:0045259">
    <property type="term" value="C:proton-transporting ATP synthase complex"/>
    <property type="evidence" value="ECO:0007669"/>
    <property type="project" value="UniProtKB-KW"/>
</dbReference>
<evidence type="ECO:0000256" key="10">
    <source>
        <dbReference type="ARBA" id="ARBA00023121"/>
    </source>
</evidence>
<dbReference type="RefSeq" id="WP_408608703.1">
    <property type="nucleotide sequence ID" value="NZ_AP018005.1"/>
</dbReference>
<dbReference type="SUPFAM" id="SSF81333">
    <property type="entry name" value="F1F0 ATP synthase subunit C"/>
    <property type="match status" value="1"/>
</dbReference>
<keyword evidence="12 14" id="KW-0066">ATP synthesis</keyword>
<evidence type="ECO:0000256" key="12">
    <source>
        <dbReference type="ARBA" id="ARBA00023310"/>
    </source>
</evidence>
<dbReference type="KEGG" id="rvi:RVIR1_00360"/>
<dbReference type="NCBIfam" id="TIGR01260">
    <property type="entry name" value="ATP_synt_c"/>
    <property type="match status" value="1"/>
</dbReference>
<evidence type="ECO:0000256" key="6">
    <source>
        <dbReference type="ARBA" id="ARBA00022692"/>
    </source>
</evidence>
<dbReference type="EMBL" id="AP018005">
    <property type="protein sequence ID" value="BBB14578.1"/>
    <property type="molecule type" value="Genomic_DNA"/>
</dbReference>
<dbReference type="PROSITE" id="PS00605">
    <property type="entry name" value="ATPASE_C"/>
    <property type="match status" value="1"/>
</dbReference>
<dbReference type="InterPro" id="IPR038662">
    <property type="entry name" value="ATP_synth_F0_csu_sf"/>
</dbReference>
<dbReference type="CDD" id="cd18185">
    <property type="entry name" value="ATP-synt_Fo_c_ATPE"/>
    <property type="match status" value="1"/>
</dbReference>
<proteinExistence type="inferred from homology"/>
<feature type="transmembrane region" description="Helical" evidence="14">
    <location>
        <begin position="16"/>
        <end position="38"/>
    </location>
</feature>
<comment type="similarity">
    <text evidence="2 14">Belongs to the ATPase C chain family.</text>
</comment>
<evidence type="ECO:0000256" key="4">
    <source>
        <dbReference type="ARBA" id="ARBA00022475"/>
    </source>
</evidence>
<dbReference type="GO" id="GO:0046933">
    <property type="term" value="F:proton-transporting ATP synthase activity, rotational mechanism"/>
    <property type="evidence" value="ECO:0007669"/>
    <property type="project" value="UniProtKB-UniRule"/>
</dbReference>
<organism evidence="16 17">
    <name type="scientific">Candidatus Rickettsiella viridis</name>
    <dbReference type="NCBI Taxonomy" id="676208"/>
    <lineage>
        <taxon>Bacteria</taxon>
        <taxon>Pseudomonadati</taxon>
        <taxon>Pseudomonadota</taxon>
        <taxon>Gammaproteobacteria</taxon>
        <taxon>Legionellales</taxon>
        <taxon>Coxiellaceae</taxon>
        <taxon>Rickettsiella</taxon>
    </lineage>
</organism>
<keyword evidence="17" id="KW-1185">Reference proteome</keyword>
<dbReference type="AlphaFoldDB" id="A0A2Z5UT13"/>
<evidence type="ECO:0000256" key="3">
    <source>
        <dbReference type="ARBA" id="ARBA00022448"/>
    </source>
</evidence>
<reference evidence="16 17" key="1">
    <citation type="submission" date="2017-03" db="EMBL/GenBank/DDBJ databases">
        <title>The genome sequence of Candidatus Rickettsiella viridis.</title>
        <authorList>
            <person name="Nikoh N."/>
            <person name="Tsuchida T."/>
            <person name="Yamaguchi K."/>
            <person name="Maeda T."/>
            <person name="Shigenobu S."/>
            <person name="Fukatsu T."/>
        </authorList>
    </citation>
    <scope>NUCLEOTIDE SEQUENCE [LARGE SCALE GENOMIC DNA]</scope>
    <source>
        <strain evidence="16 17">Ap-RA04</strain>
    </source>
</reference>
<evidence type="ECO:0000256" key="11">
    <source>
        <dbReference type="ARBA" id="ARBA00023136"/>
    </source>
</evidence>
<dbReference type="NCBIfam" id="NF005363">
    <property type="entry name" value="PRK06876.1"/>
    <property type="match status" value="1"/>
</dbReference>
<keyword evidence="10 14" id="KW-0446">Lipid-binding</keyword>
<dbReference type="Pfam" id="PF00137">
    <property type="entry name" value="ATP-synt_C"/>
    <property type="match status" value="1"/>
</dbReference>
<evidence type="ECO:0000259" key="15">
    <source>
        <dbReference type="Pfam" id="PF00137"/>
    </source>
</evidence>
<evidence type="ECO:0000256" key="5">
    <source>
        <dbReference type="ARBA" id="ARBA00022547"/>
    </source>
</evidence>
<dbReference type="InterPro" id="IPR005953">
    <property type="entry name" value="ATP_synth_csu_bac/chlpt"/>
</dbReference>
<evidence type="ECO:0000256" key="13">
    <source>
        <dbReference type="ARBA" id="ARBA00025198"/>
    </source>
</evidence>
<dbReference type="InterPro" id="IPR020537">
    <property type="entry name" value="ATP_synth_F0_csu_DDCD_BS"/>
</dbReference>
<dbReference type="InterPro" id="IPR035921">
    <property type="entry name" value="F/V-ATP_Csub_sf"/>
</dbReference>
<protein>
    <recommendedName>
        <fullName evidence="14">ATP synthase subunit c</fullName>
    </recommendedName>
    <alternativeName>
        <fullName evidence="14">ATP synthase F(0) sector subunit c</fullName>
    </alternativeName>
    <alternativeName>
        <fullName evidence="14">F-type ATPase subunit c</fullName>
        <shortName evidence="14">F-ATPase subunit c</shortName>
    </alternativeName>
    <alternativeName>
        <fullName evidence="14">Lipid-binding protein</fullName>
    </alternativeName>
</protein>
<evidence type="ECO:0000256" key="14">
    <source>
        <dbReference type="HAMAP-Rule" id="MF_01396"/>
    </source>
</evidence>
<keyword evidence="6 14" id="KW-0812">Transmembrane</keyword>
<comment type="function">
    <text evidence="14">Key component of the F(0) channel; it plays a direct role in translocation across the membrane. A homomeric c-ring of between 10-14 subunits forms the central stalk rotor element with the F(1) delta and epsilon subunits.</text>
</comment>
<accession>A0A2Z5UT13</accession>
<dbReference type="GO" id="GO:0005886">
    <property type="term" value="C:plasma membrane"/>
    <property type="evidence" value="ECO:0007669"/>
    <property type="project" value="UniProtKB-SubCell"/>
</dbReference>
<keyword evidence="3 14" id="KW-0813">Transport</keyword>
<dbReference type="GO" id="GO:0008289">
    <property type="term" value="F:lipid binding"/>
    <property type="evidence" value="ECO:0007669"/>
    <property type="project" value="UniProtKB-KW"/>
</dbReference>
<sequence length="101" mass="10417">MVEVAQVVANVQGLTAIAAALLVGLAALGTAIGFGILGGKFLEGVARQPELTPMLMLRMFLMAGLVDAFAAISIVMGLYLIFAKNPFLAEVMKLVAKPVAG</sequence>
<keyword evidence="8 14" id="KW-1133">Transmembrane helix</keyword>
<evidence type="ECO:0000313" key="16">
    <source>
        <dbReference type="EMBL" id="BBB14578.1"/>
    </source>
</evidence>
<evidence type="ECO:0000256" key="2">
    <source>
        <dbReference type="ARBA" id="ARBA00006704"/>
    </source>
</evidence>
<feature type="site" description="Reversibly protonated during proton transport" evidence="14">
    <location>
        <position position="67"/>
    </location>
</feature>
<evidence type="ECO:0000256" key="8">
    <source>
        <dbReference type="ARBA" id="ARBA00022989"/>
    </source>
</evidence>
<comment type="subcellular location">
    <subcellularLocation>
        <location evidence="1 14">Cell membrane</location>
        <topology evidence="1 14">Multi-pass membrane protein</topology>
    </subcellularLocation>
</comment>
<dbReference type="Gene3D" id="1.20.20.10">
    <property type="entry name" value="F1F0 ATP synthase subunit C"/>
    <property type="match status" value="1"/>
</dbReference>
<feature type="transmembrane region" description="Helical" evidence="14">
    <location>
        <begin position="59"/>
        <end position="82"/>
    </location>
</feature>
<evidence type="ECO:0000256" key="1">
    <source>
        <dbReference type="ARBA" id="ARBA00004651"/>
    </source>
</evidence>
<dbReference type="InterPro" id="IPR002379">
    <property type="entry name" value="ATPase_proteolipid_c-like_dom"/>
</dbReference>
<dbReference type="HAMAP" id="MF_01396">
    <property type="entry name" value="ATP_synth_c_bact"/>
    <property type="match status" value="1"/>
</dbReference>
<keyword evidence="9 14" id="KW-0406">Ion transport</keyword>
<dbReference type="FunFam" id="1.20.20.10:FF:000002">
    <property type="entry name" value="ATP synthase subunit c"/>
    <property type="match status" value="1"/>
</dbReference>
<dbReference type="GO" id="GO:0033177">
    <property type="term" value="C:proton-transporting two-sector ATPase complex, proton-transporting domain"/>
    <property type="evidence" value="ECO:0007669"/>
    <property type="project" value="InterPro"/>
</dbReference>